<dbReference type="Proteomes" id="UP000078542">
    <property type="component" value="Unassembled WGS sequence"/>
</dbReference>
<evidence type="ECO:0008006" key="4">
    <source>
        <dbReference type="Google" id="ProtNLM"/>
    </source>
</evidence>
<dbReference type="AlphaFoldDB" id="A0A151IDI9"/>
<dbReference type="EMBL" id="KQ977936">
    <property type="protein sequence ID" value="KYM98544.1"/>
    <property type="molecule type" value="Genomic_DNA"/>
</dbReference>
<evidence type="ECO:0000256" key="1">
    <source>
        <dbReference type="SAM" id="MobiDB-lite"/>
    </source>
</evidence>
<feature type="compositionally biased region" description="Acidic residues" evidence="1">
    <location>
        <begin position="126"/>
        <end position="136"/>
    </location>
</feature>
<proteinExistence type="predicted"/>
<feature type="region of interest" description="Disordered" evidence="1">
    <location>
        <begin position="99"/>
        <end position="136"/>
    </location>
</feature>
<reference evidence="2 3" key="1">
    <citation type="submission" date="2016-03" db="EMBL/GenBank/DDBJ databases">
        <title>Cyphomyrmex costatus WGS genome.</title>
        <authorList>
            <person name="Nygaard S."/>
            <person name="Hu H."/>
            <person name="Boomsma J."/>
            <person name="Zhang G."/>
        </authorList>
    </citation>
    <scope>NUCLEOTIDE SEQUENCE [LARGE SCALE GENOMIC DNA]</scope>
    <source>
        <strain evidence="2">MS0001</strain>
        <tissue evidence="2">Whole body</tissue>
    </source>
</reference>
<organism evidence="2 3">
    <name type="scientific">Cyphomyrmex costatus</name>
    <dbReference type="NCBI Taxonomy" id="456900"/>
    <lineage>
        <taxon>Eukaryota</taxon>
        <taxon>Metazoa</taxon>
        <taxon>Ecdysozoa</taxon>
        <taxon>Arthropoda</taxon>
        <taxon>Hexapoda</taxon>
        <taxon>Insecta</taxon>
        <taxon>Pterygota</taxon>
        <taxon>Neoptera</taxon>
        <taxon>Endopterygota</taxon>
        <taxon>Hymenoptera</taxon>
        <taxon>Apocrita</taxon>
        <taxon>Aculeata</taxon>
        <taxon>Formicoidea</taxon>
        <taxon>Formicidae</taxon>
        <taxon>Myrmicinae</taxon>
        <taxon>Cyphomyrmex</taxon>
    </lineage>
</organism>
<accession>A0A151IDI9</accession>
<keyword evidence="3" id="KW-1185">Reference proteome</keyword>
<protein>
    <recommendedName>
        <fullName evidence="4">DUF4806 domain-containing protein</fullName>
    </recommendedName>
</protein>
<name>A0A151IDI9_9HYME</name>
<evidence type="ECO:0000313" key="3">
    <source>
        <dbReference type="Proteomes" id="UP000078542"/>
    </source>
</evidence>
<sequence length="136" mass="15464">MFKDSRLPVVFRVAYLSHIGGWTARSCANSIFKKAANDEVFINFTFTGYKGKNVFKDLRFAKACEEAMAANPNFKLTQTIFKEAITEALRSSKQRLRNRQDVLYVENNNKNNSDETDNSNSNNSDETTDSNNEDDS</sequence>
<evidence type="ECO:0000313" key="2">
    <source>
        <dbReference type="EMBL" id="KYM98544.1"/>
    </source>
</evidence>
<gene>
    <name evidence="2" type="ORF">ALC62_10743</name>
</gene>